<keyword evidence="5" id="KW-1185">Reference proteome</keyword>
<dbReference type="KEGG" id="mhz:Metho_1347"/>
<proteinExistence type="predicted"/>
<feature type="modified residue" description="4-aspartylphosphate" evidence="2">
    <location>
        <position position="52"/>
    </location>
</feature>
<keyword evidence="1 2" id="KW-0597">Phosphoprotein</keyword>
<dbReference type="STRING" id="867904.Metho_1347"/>
<dbReference type="InterPro" id="IPR001789">
    <property type="entry name" value="Sig_transdc_resp-reg_receiver"/>
</dbReference>
<dbReference type="PANTHER" id="PTHR45339:SF3">
    <property type="entry name" value="HISTIDINE KINASE"/>
    <property type="match status" value="1"/>
</dbReference>
<reference evidence="5" key="1">
    <citation type="submission" date="2012-02" db="EMBL/GenBank/DDBJ databases">
        <title>Complete sequence of chromosome of Methanomethylovorans hollandica DSM 15978.</title>
        <authorList>
            <person name="Lucas S."/>
            <person name="Copeland A."/>
            <person name="Lapidus A."/>
            <person name="Glavina del Rio T."/>
            <person name="Dalin E."/>
            <person name="Tice H."/>
            <person name="Bruce D."/>
            <person name="Goodwin L."/>
            <person name="Pitluck S."/>
            <person name="Peters L."/>
            <person name="Mikhailova N."/>
            <person name="Held B."/>
            <person name="Kyrpides N."/>
            <person name="Mavromatis K."/>
            <person name="Ivanova N."/>
            <person name="Brettin T."/>
            <person name="Detter J.C."/>
            <person name="Han C."/>
            <person name="Larimer F."/>
            <person name="Land M."/>
            <person name="Hauser L."/>
            <person name="Markowitz V."/>
            <person name="Cheng J.-F."/>
            <person name="Hugenholtz P."/>
            <person name="Woyke T."/>
            <person name="Wu D."/>
            <person name="Spring S."/>
            <person name="Schroeder M."/>
            <person name="Brambilla E."/>
            <person name="Klenk H.-P."/>
            <person name="Eisen J.A."/>
        </authorList>
    </citation>
    <scope>NUCLEOTIDE SEQUENCE [LARGE SCALE GENOMIC DNA]</scope>
    <source>
        <strain evidence="5">DSM 15978 / NBRC 107637 / DMS1</strain>
    </source>
</reference>
<dbReference type="SUPFAM" id="SSF52172">
    <property type="entry name" value="CheY-like"/>
    <property type="match status" value="1"/>
</dbReference>
<feature type="domain" description="Response regulatory" evidence="3">
    <location>
        <begin position="3"/>
        <end position="119"/>
    </location>
</feature>
<accession>L0KXY7</accession>
<evidence type="ECO:0000256" key="2">
    <source>
        <dbReference type="PROSITE-ProRule" id="PRU00169"/>
    </source>
</evidence>
<dbReference type="Gene3D" id="3.40.50.2300">
    <property type="match status" value="1"/>
</dbReference>
<sequence length="125" mass="14265">MERILVVEDNPINMELTVDLLESFGYYVIQAIDGFEALEKVKEQRVDLILLDIQLPKMDGMEVLSKIKSDMNTKDIPVVALTAYSMRGDEEIFIKAGCSGYISKPIDIHYFRNTVRSHLKETVPL</sequence>
<evidence type="ECO:0000259" key="3">
    <source>
        <dbReference type="PROSITE" id="PS50110"/>
    </source>
</evidence>
<dbReference type="GeneID" id="14407156"/>
<evidence type="ECO:0000256" key="1">
    <source>
        <dbReference type="ARBA" id="ARBA00022553"/>
    </source>
</evidence>
<dbReference type="AlphaFoldDB" id="L0KXY7"/>
<dbReference type="PROSITE" id="PS50110">
    <property type="entry name" value="RESPONSE_REGULATORY"/>
    <property type="match status" value="1"/>
</dbReference>
<dbReference type="EMBL" id="CP003362">
    <property type="protein sequence ID" value="AGB49565.1"/>
    <property type="molecule type" value="Genomic_DNA"/>
</dbReference>
<dbReference type="Pfam" id="PF00072">
    <property type="entry name" value="Response_reg"/>
    <property type="match status" value="1"/>
</dbReference>
<dbReference type="OrthoDB" id="9652at2157"/>
<dbReference type="CDD" id="cd17548">
    <property type="entry name" value="REC_DivK-like"/>
    <property type="match status" value="1"/>
</dbReference>
<gene>
    <name evidence="4" type="ordered locus">Metho_1347</name>
</gene>
<evidence type="ECO:0000313" key="5">
    <source>
        <dbReference type="Proteomes" id="UP000010866"/>
    </source>
</evidence>
<dbReference type="Proteomes" id="UP000010866">
    <property type="component" value="Chromosome"/>
</dbReference>
<dbReference type="RefSeq" id="WP_015324731.1">
    <property type="nucleotide sequence ID" value="NC_019977.1"/>
</dbReference>
<protein>
    <submittedName>
        <fullName evidence="4">Response regulator containing a CheY-like receiver domain and an HD-GYP domain</fullName>
    </submittedName>
</protein>
<dbReference type="InterPro" id="IPR011006">
    <property type="entry name" value="CheY-like_superfamily"/>
</dbReference>
<dbReference type="HOGENOM" id="CLU_000445_69_17_2"/>
<dbReference type="PANTHER" id="PTHR45339">
    <property type="entry name" value="HYBRID SIGNAL TRANSDUCTION HISTIDINE KINASE J"/>
    <property type="match status" value="1"/>
</dbReference>
<name>L0KXY7_METHD</name>
<organism evidence="4 5">
    <name type="scientific">Methanomethylovorans hollandica (strain DSM 15978 / NBRC 107637 / DMS1)</name>
    <dbReference type="NCBI Taxonomy" id="867904"/>
    <lineage>
        <taxon>Archaea</taxon>
        <taxon>Methanobacteriati</taxon>
        <taxon>Methanobacteriota</taxon>
        <taxon>Stenosarchaea group</taxon>
        <taxon>Methanomicrobia</taxon>
        <taxon>Methanosarcinales</taxon>
        <taxon>Methanosarcinaceae</taxon>
        <taxon>Methanomethylovorans</taxon>
    </lineage>
</organism>
<dbReference type="SMART" id="SM00448">
    <property type="entry name" value="REC"/>
    <property type="match status" value="1"/>
</dbReference>
<evidence type="ECO:0000313" key="4">
    <source>
        <dbReference type="EMBL" id="AGB49565.1"/>
    </source>
</evidence>
<dbReference type="GO" id="GO:0000160">
    <property type="term" value="P:phosphorelay signal transduction system"/>
    <property type="evidence" value="ECO:0007669"/>
    <property type="project" value="InterPro"/>
</dbReference>